<dbReference type="Proteomes" id="UP000502004">
    <property type="component" value="Chromosome"/>
</dbReference>
<dbReference type="InterPro" id="IPR036291">
    <property type="entry name" value="NAD(P)-bd_dom_sf"/>
</dbReference>
<evidence type="ECO:0000256" key="1">
    <source>
        <dbReference type="ARBA" id="ARBA00010584"/>
    </source>
</evidence>
<evidence type="ECO:0000313" key="6">
    <source>
        <dbReference type="Proteomes" id="UP000502004"/>
    </source>
</evidence>
<keyword evidence="6" id="KW-1185">Reference proteome</keyword>
<sequence length="361" mass="40300">MKQVGFIGWRGMVGSTLVRRMLEEGDFNCIKSVFFSTSLYGQKAPEINNLAKTIEDAYDLVKLLDMDIIVTCQGSEYTQKILHKLNQKGWQGFWLDAASEKRMDEDSTIVLDPVNSEVIYESLEQGIKNFIGGNCTVSLMMLGIHGLIKSNLIRSISSMSYQAVSGSGAKAINELIQQSNLIIKSIKDQKELSFYETINQKGFPCSEYLAPIAFNLIPFIDSRLANGQSREEWKAQAELNKVLNRDKPPILVDGICVRVPVFRAHSQALTIELERECSIEALEDIISSANPWVKLIENTPQATAEYLTPLAVTNSLDIAVGRLKKTNLSDKHIQLFTVGDQLLWGAAEPLRRALKIILNAM</sequence>
<protein>
    <recommendedName>
        <fullName evidence="2">Aspartate-semialdehyde dehydrogenase</fullName>
        <ecNumber evidence="2">1.2.1.11</ecNumber>
    </recommendedName>
</protein>
<dbReference type="GO" id="GO:0009097">
    <property type="term" value="P:isoleucine biosynthetic process"/>
    <property type="evidence" value="ECO:0007669"/>
    <property type="project" value="InterPro"/>
</dbReference>
<dbReference type="InterPro" id="IPR011534">
    <property type="entry name" value="Asp_ADH_gamma-type"/>
</dbReference>
<dbReference type="PANTHER" id="PTHR46278">
    <property type="entry name" value="DEHYDROGENASE, PUTATIVE-RELATED"/>
    <property type="match status" value="1"/>
</dbReference>
<feature type="domain" description="Semialdehyde dehydrogenase NAD-binding" evidence="4">
    <location>
        <begin position="3"/>
        <end position="122"/>
    </location>
</feature>
<organism evidence="5 6">
    <name type="scientific">Allofrancisella inopinata</name>
    <dbReference type="NCBI Taxonomy" id="1085647"/>
    <lineage>
        <taxon>Bacteria</taxon>
        <taxon>Pseudomonadati</taxon>
        <taxon>Pseudomonadota</taxon>
        <taxon>Gammaproteobacteria</taxon>
        <taxon>Thiotrichales</taxon>
        <taxon>Francisellaceae</taxon>
        <taxon>Allofrancisella</taxon>
    </lineage>
</organism>
<dbReference type="GO" id="GO:0004073">
    <property type="term" value="F:aspartate-semialdehyde dehydrogenase activity"/>
    <property type="evidence" value="ECO:0007669"/>
    <property type="project" value="UniProtKB-UniRule"/>
</dbReference>
<dbReference type="EC" id="1.2.1.11" evidence="2"/>
<dbReference type="Gene3D" id="3.30.360.10">
    <property type="entry name" value="Dihydrodipicolinate Reductase, domain 2"/>
    <property type="match status" value="1"/>
</dbReference>
<dbReference type="GO" id="GO:0046983">
    <property type="term" value="F:protein dimerization activity"/>
    <property type="evidence" value="ECO:0007669"/>
    <property type="project" value="InterPro"/>
</dbReference>
<dbReference type="GO" id="GO:0009086">
    <property type="term" value="P:methionine biosynthetic process"/>
    <property type="evidence" value="ECO:0007669"/>
    <property type="project" value="InterPro"/>
</dbReference>
<dbReference type="AlphaFoldDB" id="A0AAE6YH05"/>
<gene>
    <name evidence="5" type="primary">asd</name>
    <name evidence="5" type="ORF">E4K63_00635</name>
</gene>
<dbReference type="CDD" id="cd02314">
    <property type="entry name" value="VcASADH1_like_N"/>
    <property type="match status" value="1"/>
</dbReference>
<evidence type="ECO:0000256" key="2">
    <source>
        <dbReference type="NCBIfam" id="TIGR01745"/>
    </source>
</evidence>
<dbReference type="Gene3D" id="3.40.50.720">
    <property type="entry name" value="NAD(P)-binding Rossmann-like Domain"/>
    <property type="match status" value="1"/>
</dbReference>
<dbReference type="SMART" id="SM00859">
    <property type="entry name" value="Semialdhyde_dh"/>
    <property type="match status" value="1"/>
</dbReference>
<dbReference type="RefSeq" id="WP_133942255.1">
    <property type="nucleotide sequence ID" value="NZ_CP038241.1"/>
</dbReference>
<name>A0AAE6YH05_9GAMM</name>
<dbReference type="GO" id="GO:0009088">
    <property type="term" value="P:threonine biosynthetic process"/>
    <property type="evidence" value="ECO:0007669"/>
    <property type="project" value="InterPro"/>
</dbReference>
<evidence type="ECO:0000313" key="5">
    <source>
        <dbReference type="EMBL" id="QIV95421.1"/>
    </source>
</evidence>
<evidence type="ECO:0000256" key="3">
    <source>
        <dbReference type="PIRSR" id="PIRSR000148-1"/>
    </source>
</evidence>
<feature type="active site" description="Proton acceptor" evidence="3">
    <location>
        <position position="265"/>
    </location>
</feature>
<keyword evidence="5" id="KW-0560">Oxidoreductase</keyword>
<dbReference type="GO" id="GO:0050661">
    <property type="term" value="F:NADP binding"/>
    <property type="evidence" value="ECO:0007669"/>
    <property type="project" value="InterPro"/>
</dbReference>
<evidence type="ECO:0000259" key="4">
    <source>
        <dbReference type="SMART" id="SM00859"/>
    </source>
</evidence>
<dbReference type="NCBIfam" id="TIGR01745">
    <property type="entry name" value="asd_gamma"/>
    <property type="match status" value="1"/>
</dbReference>
<reference evidence="5 6" key="1">
    <citation type="submission" date="2019-03" db="EMBL/GenBank/DDBJ databases">
        <title>Complete Genome Sequence of Allofrancisella inopinata Strain SYSU YG23 Isolated from Water-Cooling Systems in China.</title>
        <authorList>
            <person name="Ohrman C."/>
            <person name="Uneklint I."/>
            <person name="Sjodin A."/>
        </authorList>
    </citation>
    <scope>NUCLEOTIDE SEQUENCE [LARGE SCALE GENOMIC DNA]</scope>
    <source>
        <strain evidence="5 6">SYSU YG23</strain>
    </source>
</reference>
<dbReference type="NCBIfam" id="NF005144">
    <property type="entry name" value="PRK06598.1"/>
    <property type="match status" value="1"/>
</dbReference>
<dbReference type="PIRSF" id="PIRSF000148">
    <property type="entry name" value="ASA_dh"/>
    <property type="match status" value="1"/>
</dbReference>
<comment type="similarity">
    <text evidence="1">Belongs to the aspartate-semialdehyde dehydrogenase family.</text>
</comment>
<dbReference type="SUPFAM" id="SSF51735">
    <property type="entry name" value="NAD(P)-binding Rossmann-fold domains"/>
    <property type="match status" value="1"/>
</dbReference>
<feature type="active site" description="Acyl-thioester intermediate" evidence="3">
    <location>
        <position position="135"/>
    </location>
</feature>
<dbReference type="InterPro" id="IPR012280">
    <property type="entry name" value="Semialdhyde_DH_dimer_dom"/>
</dbReference>
<proteinExistence type="inferred from homology"/>
<dbReference type="GO" id="GO:0051287">
    <property type="term" value="F:NAD binding"/>
    <property type="evidence" value="ECO:0007669"/>
    <property type="project" value="InterPro"/>
</dbReference>
<dbReference type="PANTHER" id="PTHR46278:SF4">
    <property type="entry name" value="ASPARTATE-SEMIALDEHYDE DEHYDROGENASE"/>
    <property type="match status" value="1"/>
</dbReference>
<dbReference type="Pfam" id="PF01118">
    <property type="entry name" value="Semialdhyde_dh"/>
    <property type="match status" value="1"/>
</dbReference>
<dbReference type="GO" id="GO:0009089">
    <property type="term" value="P:lysine biosynthetic process via diaminopimelate"/>
    <property type="evidence" value="ECO:0007669"/>
    <property type="project" value="UniProtKB-UniRule"/>
</dbReference>
<accession>A0AAE6YH05</accession>
<dbReference type="EMBL" id="CP038241">
    <property type="protein sequence ID" value="QIV95421.1"/>
    <property type="molecule type" value="Genomic_DNA"/>
</dbReference>
<dbReference type="Pfam" id="PF02774">
    <property type="entry name" value="Semialdhyde_dhC"/>
    <property type="match status" value="1"/>
</dbReference>
<dbReference type="SUPFAM" id="SSF55347">
    <property type="entry name" value="Glyceraldehyde-3-phosphate dehydrogenase-like, C-terminal domain"/>
    <property type="match status" value="1"/>
</dbReference>
<dbReference type="InterPro" id="IPR000534">
    <property type="entry name" value="Semialdehyde_DH_NAD-bd"/>
</dbReference>
<dbReference type="KEGG" id="aii:E4K63_00635"/>